<dbReference type="InterPro" id="IPR056884">
    <property type="entry name" value="NPHP3-like_N"/>
</dbReference>
<dbReference type="PANTHER" id="PTHR10039">
    <property type="entry name" value="AMELOGENIN"/>
    <property type="match status" value="1"/>
</dbReference>
<organism evidence="6 7">
    <name type="scientific">Fusarium albosuccineum</name>
    <dbReference type="NCBI Taxonomy" id="1237068"/>
    <lineage>
        <taxon>Eukaryota</taxon>
        <taxon>Fungi</taxon>
        <taxon>Dikarya</taxon>
        <taxon>Ascomycota</taxon>
        <taxon>Pezizomycotina</taxon>
        <taxon>Sordariomycetes</taxon>
        <taxon>Hypocreomycetidae</taxon>
        <taxon>Hypocreales</taxon>
        <taxon>Nectriaceae</taxon>
        <taxon>Fusarium</taxon>
        <taxon>Fusarium decemcellulare species complex</taxon>
    </lineage>
</organism>
<keyword evidence="7" id="KW-1185">Reference proteome</keyword>
<feature type="domain" description="Fungal STAND N-terminal Goodbye" evidence="4">
    <location>
        <begin position="44"/>
        <end position="145"/>
    </location>
</feature>
<dbReference type="Pfam" id="PF24883">
    <property type="entry name" value="NPHP3_N"/>
    <property type="match status" value="1"/>
</dbReference>
<dbReference type="Pfam" id="PF00657">
    <property type="entry name" value="Lipase_GDSL"/>
    <property type="match status" value="1"/>
</dbReference>
<feature type="region of interest" description="Disordered" evidence="3">
    <location>
        <begin position="900"/>
        <end position="933"/>
    </location>
</feature>
<dbReference type="InterPro" id="IPR019734">
    <property type="entry name" value="TPR_rpt"/>
</dbReference>
<dbReference type="PROSITE" id="PS50005">
    <property type="entry name" value="TPR"/>
    <property type="match status" value="1"/>
</dbReference>
<dbReference type="InterPro" id="IPR011990">
    <property type="entry name" value="TPR-like_helical_dom_sf"/>
</dbReference>
<evidence type="ECO:0000256" key="1">
    <source>
        <dbReference type="ARBA" id="ARBA00022737"/>
    </source>
</evidence>
<dbReference type="Proteomes" id="UP000554235">
    <property type="component" value="Unassembled WGS sequence"/>
</dbReference>
<feature type="domain" description="Nephrocystin 3-like N-terminal" evidence="5">
    <location>
        <begin position="296"/>
        <end position="454"/>
    </location>
</feature>
<protein>
    <submittedName>
        <fullName evidence="6">Neutral amino acid permease</fullName>
    </submittedName>
</protein>
<dbReference type="Gene3D" id="3.40.50.1110">
    <property type="entry name" value="SGNH hydrolase"/>
    <property type="match status" value="1"/>
</dbReference>
<dbReference type="EMBL" id="JAADYS010002154">
    <property type="protein sequence ID" value="KAF4459521.1"/>
    <property type="molecule type" value="Genomic_DNA"/>
</dbReference>
<feature type="compositionally biased region" description="Basic and acidic residues" evidence="3">
    <location>
        <begin position="900"/>
        <end position="914"/>
    </location>
</feature>
<proteinExistence type="predicted"/>
<evidence type="ECO:0000313" key="7">
    <source>
        <dbReference type="Proteomes" id="UP000554235"/>
    </source>
</evidence>
<keyword evidence="2" id="KW-0802">TPR repeat</keyword>
<dbReference type="InterPro" id="IPR001087">
    <property type="entry name" value="GDSL"/>
</dbReference>
<evidence type="ECO:0000256" key="2">
    <source>
        <dbReference type="PROSITE-ProRule" id="PRU00339"/>
    </source>
</evidence>
<reference evidence="6 7" key="1">
    <citation type="submission" date="2020-01" db="EMBL/GenBank/DDBJ databases">
        <title>Identification and distribution of gene clusters putatively required for synthesis of sphingolipid metabolism inhibitors in phylogenetically diverse species of the filamentous fungus Fusarium.</title>
        <authorList>
            <person name="Kim H.-S."/>
            <person name="Busman M."/>
            <person name="Brown D.W."/>
            <person name="Divon H."/>
            <person name="Uhlig S."/>
            <person name="Proctor R.H."/>
        </authorList>
    </citation>
    <scope>NUCLEOTIDE SEQUENCE [LARGE SCALE GENOMIC DNA]</scope>
    <source>
        <strain evidence="6 7">NRRL 20459</strain>
    </source>
</reference>
<feature type="repeat" description="TPR" evidence="2">
    <location>
        <begin position="1040"/>
        <end position="1073"/>
    </location>
</feature>
<dbReference type="OrthoDB" id="2913095at2759"/>
<sequence>MAASASGLEVKAVTFGAHADDEISRTWKEVELRVVQMAGGDPSKINQGLGMNDVLQYLDQTQSKDKKAAEKYGTIKNIFSRTLQCIQTVGGIVADGASYVFAPAGTCYNALTFVIQAWQGYEGIFESLAGLLEKCIEFLDRLSYYAEPGMDSKLTKVACQHLQIFVEICDRTLKLRSKRSKFAAFMKQMFLNDDGVQDLLGAMQNLIDKERGLVSAQTWKSSNEAATNSRDGLTLTRKMHTNLVDDRNQKQHDRDVQRWKLAIVDALELDHAIIEPDAHEPWEKTWKRHKSNILEGSGEWLIQDVRFTSWISGSEESKRILALEGEDGAGKTLLASNVILHLRKMKATEGTGSRVIVAHNFLDTDSKSTTIAEDASTISRNVMCQLALADEPVMKSVAGICEKAKYFSSPLDMWTQLLLENQDLSAMDVTLFIVLDGLGANAETLIAFLQRFSGNPLVQRTRILLTGTRRLFESIERAGGVRMGRIVLGEANRKDLVLYINKRMDGMEILKDTSRPGVSDMRAKILKELQSSTGGDYYKLGRVLDNISKTDEVDEINDLLETAGSARPDQIEADIEKLNQTRTTKEIAEINEMILWINAARTWLEPLEMESALALKAGPGASTSLMSVEAKIESKYNIFSTETGFVEYKVAGIKDKIPLKKRDTADDQSSSGFKEIQPAEINIIKHYLSTVCPKDLYQKFGFDEFFDLKMTRKGNYICQDPDNAQASMVLRCITCLADERTSKTELLFDYASSKLHLHLKDTDLSLTDRSLKAEVGMALVRLFTEQYALDSLFGLHMLHEDTQEVKFSKDDLPASWETWILSDQGVDAISKWLKDSAVVEHVKDSPLVTSFNAPDANRRLALFGTSVTTAAEDLFRRNSTQRETLRAFVFLDAVVRKGKDTAETEKTPKDKADISEEVPDEPNEEEEHADSIYDPTPEDIQWLEDWAKERLGASEKDAVWEAKVALLLSHLAGKNIPKSLVEDRARKALEMDPESWVASYTLSRVVKSKEESISHLEKAYNKLVNDTKWQDERRHKGILASIIYDLGDKYWEDGKRELAIATYSKVLDLSRSVDLLDDFSAVLQKYAEAGCWEHMVSFFERLLDEPEDGPNTVGKFLSDRLLDEEDTFHPMFVQLIETSARFDLLDTLFERAMAKVASKGITVDYFRIRISYGKTLFNIKGHEEAGIAVWELHLADAPDDLREWVVSLTAMYTVPARLQLATAKDVDPARAQGFFDKIEANYRDFEALSTQHTESTVGFAQYFRYRGDIAKAKQILKPRVTEALELLSDNRTDNDMYSYISLLQIFSVMRDFPNMITCMDLSRQARRVDYEEYEELTAMYREEDDEVQRAMANGTTFHRTIIIEPQEPEMFISICDGCNKYFEFGSELWVCLTDSSRVQFDDDCYKKLQEGTLGPRVCNKDHEFYWVPKRDVDKIDAVPRGSVMVEERVITVDEWKDEIRRQKPAMKLSTSLACACGVSLAYALPASRRQATQFSRLIVFGDSFSDNGNGSWVASNHTWPADPAYYGHSFSNGPKWNDVVAQALGLELINLAAGGATANNAFVAGGTGAESTIPVPAASDQVASFLSWDAPRPGDVFVHWIGANDILFNTSITASQIISLIQADVDKLYRAGAKSIVFANYNKMTSFPATFNSTDYNIPSVQGYSHDLTSGLKNIAAGYSAYIKTAFVDVGALFNSIIAHPAKYQIDKKYVNPPTACLTGVYTSEGVPRNLCSDPERHLFFDSYHPVKEVHAWIGKLFEKAINGFAY</sequence>
<dbReference type="PANTHER" id="PTHR10039:SF17">
    <property type="entry name" value="FUNGAL STAND N-TERMINAL GOODBYE DOMAIN-CONTAINING PROTEIN-RELATED"/>
    <property type="match status" value="1"/>
</dbReference>
<dbReference type="Gene3D" id="1.25.40.10">
    <property type="entry name" value="Tetratricopeptide repeat domain"/>
    <property type="match status" value="1"/>
</dbReference>
<dbReference type="GO" id="GO:0016788">
    <property type="term" value="F:hydrolase activity, acting on ester bonds"/>
    <property type="evidence" value="ECO:0007669"/>
    <property type="project" value="InterPro"/>
</dbReference>
<dbReference type="InterPro" id="IPR031350">
    <property type="entry name" value="Goodbye_dom"/>
</dbReference>
<comment type="caution">
    <text evidence="6">The sequence shown here is derived from an EMBL/GenBank/DDBJ whole genome shotgun (WGS) entry which is preliminary data.</text>
</comment>
<dbReference type="Pfam" id="PF17109">
    <property type="entry name" value="Goodbye"/>
    <property type="match status" value="1"/>
</dbReference>
<gene>
    <name evidence="6" type="ORF">FALBO_13723</name>
</gene>
<evidence type="ECO:0000313" key="6">
    <source>
        <dbReference type="EMBL" id="KAF4459521.1"/>
    </source>
</evidence>
<accession>A0A8H4L038</accession>
<dbReference type="InterPro" id="IPR036514">
    <property type="entry name" value="SGNH_hydro_sf"/>
</dbReference>
<evidence type="ECO:0000259" key="4">
    <source>
        <dbReference type="Pfam" id="PF17109"/>
    </source>
</evidence>
<name>A0A8H4L038_9HYPO</name>
<dbReference type="CDD" id="cd01846">
    <property type="entry name" value="fatty_acyltransferase_like"/>
    <property type="match status" value="1"/>
</dbReference>
<keyword evidence="1" id="KW-0677">Repeat</keyword>
<evidence type="ECO:0000256" key="3">
    <source>
        <dbReference type="SAM" id="MobiDB-lite"/>
    </source>
</evidence>
<feature type="compositionally biased region" description="Acidic residues" evidence="3">
    <location>
        <begin position="915"/>
        <end position="928"/>
    </location>
</feature>
<dbReference type="SUPFAM" id="SSF52266">
    <property type="entry name" value="SGNH hydrolase"/>
    <property type="match status" value="1"/>
</dbReference>
<evidence type="ECO:0000259" key="5">
    <source>
        <dbReference type="Pfam" id="PF24883"/>
    </source>
</evidence>